<protein>
    <submittedName>
        <fullName evidence="8">Acyl-CoA dehydrogenase</fullName>
    </submittedName>
</protein>
<evidence type="ECO:0000256" key="4">
    <source>
        <dbReference type="ARBA" id="ARBA00022827"/>
    </source>
</evidence>
<sequence length="370" mass="39386">MNFGFSDEHDAIRDTLARMLRDHATLAVAHDCLEAADGFDSATWTALADGGWLGLAIAEDYGGAAMGAIELAIVAEEIGRSLAAIPFGPVLGLAIPAIQDLGTQSQRENLLPRIAEGRMIVTAALAEDGGSAPERVSAKVLQDRLSGRKSPVSFASDASFAIVAALDEGGTARFYLADLSDPSVSISALDAIDRTRPTSEIVFHDTPVELLPGSDPAAIRTLLDGAAVLAAFEQIGLAERALFLTRDYACERQAFGRQIGSFQAVKHRLADMFAKIELARSNAFFGAWALASGDERLSEAAAVARLAALDAVQFTTEESVQLHGGIGFTWAADPHLFLRRGWQLKAELGLADLWRERLLCNLADGQRAAN</sequence>
<dbReference type="PANTHER" id="PTHR43884">
    <property type="entry name" value="ACYL-COA DEHYDROGENASE"/>
    <property type="match status" value="1"/>
</dbReference>
<evidence type="ECO:0000256" key="1">
    <source>
        <dbReference type="ARBA" id="ARBA00001974"/>
    </source>
</evidence>
<comment type="cofactor">
    <cofactor evidence="1">
        <name>FAD</name>
        <dbReference type="ChEBI" id="CHEBI:57692"/>
    </cofactor>
</comment>
<comment type="similarity">
    <text evidence="2">Belongs to the acyl-CoA dehydrogenase family.</text>
</comment>
<dbReference type="Gene3D" id="2.40.110.10">
    <property type="entry name" value="Butyryl-CoA Dehydrogenase, subunit A, domain 2"/>
    <property type="match status" value="1"/>
</dbReference>
<dbReference type="GO" id="GO:0050660">
    <property type="term" value="F:flavin adenine dinucleotide binding"/>
    <property type="evidence" value="ECO:0007669"/>
    <property type="project" value="InterPro"/>
</dbReference>
<comment type="caution">
    <text evidence="8">The sequence shown here is derived from an EMBL/GenBank/DDBJ whole genome shotgun (WGS) entry which is preliminary data.</text>
</comment>
<dbReference type="eggNOG" id="COG1960">
    <property type="taxonomic scope" value="Bacteria"/>
</dbReference>
<keyword evidence="5" id="KW-0560">Oxidoreductase</keyword>
<evidence type="ECO:0000256" key="3">
    <source>
        <dbReference type="ARBA" id="ARBA00022630"/>
    </source>
</evidence>
<dbReference type="SUPFAM" id="SSF47203">
    <property type="entry name" value="Acyl-CoA dehydrogenase C-terminal domain-like"/>
    <property type="match status" value="1"/>
</dbReference>
<dbReference type="SUPFAM" id="SSF56645">
    <property type="entry name" value="Acyl-CoA dehydrogenase NM domain-like"/>
    <property type="match status" value="1"/>
</dbReference>
<evidence type="ECO:0000256" key="2">
    <source>
        <dbReference type="ARBA" id="ARBA00009347"/>
    </source>
</evidence>
<dbReference type="Proteomes" id="UP000030004">
    <property type="component" value="Unassembled WGS sequence"/>
</dbReference>
<evidence type="ECO:0000313" key="8">
    <source>
        <dbReference type="EMBL" id="KGM47278.1"/>
    </source>
</evidence>
<proteinExistence type="inferred from homology"/>
<evidence type="ECO:0000259" key="7">
    <source>
        <dbReference type="Pfam" id="PF02771"/>
    </source>
</evidence>
<dbReference type="InterPro" id="IPR037069">
    <property type="entry name" value="AcylCoA_DH/ox_N_sf"/>
</dbReference>
<dbReference type="InterPro" id="IPR036250">
    <property type="entry name" value="AcylCo_DH-like_C"/>
</dbReference>
<dbReference type="Pfam" id="PF02771">
    <property type="entry name" value="Acyl-CoA_dh_N"/>
    <property type="match status" value="1"/>
</dbReference>
<dbReference type="InterPro" id="IPR046373">
    <property type="entry name" value="Acyl-CoA_Oxase/DH_mid-dom_sf"/>
</dbReference>
<gene>
    <name evidence="8" type="ORF">ATO9_19000</name>
</gene>
<evidence type="ECO:0000259" key="6">
    <source>
        <dbReference type="Pfam" id="PF00441"/>
    </source>
</evidence>
<dbReference type="STRING" id="1461694.ATO9_19000"/>
<dbReference type="PANTHER" id="PTHR43884:SF20">
    <property type="entry name" value="ACYL-COA DEHYDROGENASE FADE28"/>
    <property type="match status" value="1"/>
</dbReference>
<organism evidence="8 9">
    <name type="scientific">Pseudooceanicola atlanticus</name>
    <dbReference type="NCBI Taxonomy" id="1461694"/>
    <lineage>
        <taxon>Bacteria</taxon>
        <taxon>Pseudomonadati</taxon>
        <taxon>Pseudomonadota</taxon>
        <taxon>Alphaproteobacteria</taxon>
        <taxon>Rhodobacterales</taxon>
        <taxon>Paracoccaceae</taxon>
        <taxon>Pseudooceanicola</taxon>
    </lineage>
</organism>
<dbReference type="RefSeq" id="WP_043753048.1">
    <property type="nucleotide sequence ID" value="NZ_AQQX01000012.1"/>
</dbReference>
<accession>A0A0A0EB09</accession>
<dbReference type="AlphaFoldDB" id="A0A0A0EB09"/>
<evidence type="ECO:0000256" key="5">
    <source>
        <dbReference type="ARBA" id="ARBA00023002"/>
    </source>
</evidence>
<dbReference type="Pfam" id="PF00441">
    <property type="entry name" value="Acyl-CoA_dh_1"/>
    <property type="match status" value="1"/>
</dbReference>
<dbReference type="Gene3D" id="1.20.140.10">
    <property type="entry name" value="Butyryl-CoA Dehydrogenase, subunit A, domain 3"/>
    <property type="match status" value="1"/>
</dbReference>
<feature type="domain" description="Acyl-CoA dehydrogenase/oxidase C-terminal" evidence="6">
    <location>
        <begin position="219"/>
        <end position="339"/>
    </location>
</feature>
<dbReference type="OrthoDB" id="7328575at2"/>
<name>A0A0A0EB09_9RHOB</name>
<keyword evidence="4" id="KW-0274">FAD</keyword>
<reference evidence="8 9" key="1">
    <citation type="journal article" date="2015" name="Antonie Van Leeuwenhoek">
        <title>Pseudooceanicola atlanticus gen. nov. sp. nov., isolated from surface seawater of the Atlantic Ocean and reclassification of Oceanicola batsensis, Oceanicola marinus, Oceanicola nitratireducens, Oceanicola nanhaiensis, Oceanicola antarcticus and Oceanicola flagellatus, as Pseudooceanicola batsensis comb. nov., Pseudooceanicola marinus comb. nov., Pseudooceanicola nitratireducens comb. nov., Pseudooceanicola nanhaiensis comb. nov., Pseudooceanicola antarcticus comb. nov., and Pseudooceanicola flagellatus comb. nov.</title>
        <authorList>
            <person name="Lai Q."/>
            <person name="Li G."/>
            <person name="Liu X."/>
            <person name="Du Y."/>
            <person name="Sun F."/>
            <person name="Shao Z."/>
        </authorList>
    </citation>
    <scope>NUCLEOTIDE SEQUENCE [LARGE SCALE GENOMIC DNA]</scope>
    <source>
        <strain evidence="8 9">22II-s11g</strain>
    </source>
</reference>
<dbReference type="EMBL" id="AQQX01000012">
    <property type="protein sequence ID" value="KGM47278.1"/>
    <property type="molecule type" value="Genomic_DNA"/>
</dbReference>
<dbReference type="InterPro" id="IPR009075">
    <property type="entry name" value="AcylCo_DH/oxidase_C"/>
</dbReference>
<dbReference type="InterPro" id="IPR009100">
    <property type="entry name" value="AcylCoA_DH/oxidase_NM_dom_sf"/>
</dbReference>
<keyword evidence="3" id="KW-0285">Flavoprotein</keyword>
<feature type="domain" description="Acyl-CoA dehydrogenase/oxidase N-terminal" evidence="7">
    <location>
        <begin position="6"/>
        <end position="117"/>
    </location>
</feature>
<dbReference type="GO" id="GO:0003995">
    <property type="term" value="F:acyl-CoA dehydrogenase activity"/>
    <property type="evidence" value="ECO:0007669"/>
    <property type="project" value="TreeGrafter"/>
</dbReference>
<dbReference type="Gene3D" id="1.10.540.10">
    <property type="entry name" value="Acyl-CoA dehydrogenase/oxidase, N-terminal domain"/>
    <property type="match status" value="1"/>
</dbReference>
<keyword evidence="9" id="KW-1185">Reference proteome</keyword>
<evidence type="ECO:0000313" key="9">
    <source>
        <dbReference type="Proteomes" id="UP000030004"/>
    </source>
</evidence>
<dbReference type="InterPro" id="IPR013786">
    <property type="entry name" value="AcylCoA_DH/ox_N"/>
</dbReference>